<organism evidence="13 14">
    <name type="scientific">Pseudomonas amygdali pv. tabaci</name>
    <name type="common">Pseudomonas syringae pv. tabaci</name>
    <dbReference type="NCBI Taxonomy" id="322"/>
    <lineage>
        <taxon>Bacteria</taxon>
        <taxon>Pseudomonadati</taxon>
        <taxon>Pseudomonadota</taxon>
        <taxon>Gammaproteobacteria</taxon>
        <taxon>Pseudomonadales</taxon>
        <taxon>Pseudomonadaceae</taxon>
        <taxon>Pseudomonas</taxon>
        <taxon>Pseudomonas amygdali</taxon>
    </lineage>
</organism>
<dbReference type="GO" id="GO:0015627">
    <property type="term" value="C:type II protein secretion system complex"/>
    <property type="evidence" value="ECO:0007669"/>
    <property type="project" value="InterPro"/>
</dbReference>
<evidence type="ECO:0000256" key="1">
    <source>
        <dbReference type="ARBA" id="ARBA00004377"/>
    </source>
</evidence>
<protein>
    <recommendedName>
        <fullName evidence="3">Type II secretion system core protein G</fullName>
    </recommendedName>
</protein>
<dbReference type="AlphaFoldDB" id="A0A3M2Z9W7"/>
<gene>
    <name evidence="13" type="ORF">ALP03_02367</name>
    <name evidence="12" type="ORF">ALQ89_06128</name>
</gene>
<dbReference type="InterPro" id="IPR012902">
    <property type="entry name" value="N_methyl_site"/>
</dbReference>
<evidence type="ECO:0000313" key="15">
    <source>
        <dbReference type="Proteomes" id="UP000280350"/>
    </source>
</evidence>
<keyword evidence="4" id="KW-1003">Cell membrane</keyword>
<evidence type="ECO:0000256" key="8">
    <source>
        <dbReference type="ARBA" id="ARBA00022989"/>
    </source>
</evidence>
<evidence type="ECO:0000256" key="2">
    <source>
        <dbReference type="ARBA" id="ARBA00009984"/>
    </source>
</evidence>
<dbReference type="Gene3D" id="3.30.700.10">
    <property type="entry name" value="Glycoprotein, Type 4 Pilin"/>
    <property type="match status" value="1"/>
</dbReference>
<evidence type="ECO:0000256" key="4">
    <source>
        <dbReference type="ARBA" id="ARBA00022475"/>
    </source>
</evidence>
<dbReference type="PANTHER" id="PTHR30093">
    <property type="entry name" value="GENERAL SECRETION PATHWAY PROTEIN G"/>
    <property type="match status" value="1"/>
</dbReference>
<comment type="subcellular location">
    <subcellularLocation>
        <location evidence="1">Cell inner membrane</location>
        <topology evidence="1">Single-pass membrane protein</topology>
    </subcellularLocation>
</comment>
<feature type="transmembrane region" description="Helical" evidence="10">
    <location>
        <begin position="44"/>
        <end position="64"/>
    </location>
</feature>
<evidence type="ECO:0000256" key="3">
    <source>
        <dbReference type="ARBA" id="ARBA00020042"/>
    </source>
</evidence>
<dbReference type="PRINTS" id="PR00813">
    <property type="entry name" value="BCTERIALGSPG"/>
</dbReference>
<accession>A0A3M2Z9W7</accession>
<evidence type="ECO:0000313" key="14">
    <source>
        <dbReference type="Proteomes" id="UP000271531"/>
    </source>
</evidence>
<evidence type="ECO:0000256" key="6">
    <source>
        <dbReference type="ARBA" id="ARBA00022519"/>
    </source>
</evidence>
<dbReference type="EMBL" id="RBVA01000567">
    <property type="protein sequence ID" value="RMV97678.1"/>
    <property type="molecule type" value="Genomic_DNA"/>
</dbReference>
<sequence length="174" mass="19244">MSRFIVPRRGGVYTAGQMRIIKDMDMDVARVKPRSGGRRGQDGFTLIEIMVVVVILGILAAVVVPRVLDRPDQARAAAARQDIAGLMQALKLYRLDHGTYPNQAQSLKALVERPANINKNNWRAYVERLPNDPWGHPYHYLNPGVNSEVDLFSLGADGQPDGEGVNADIGSWQL</sequence>
<keyword evidence="7 10" id="KW-0812">Transmembrane</keyword>
<evidence type="ECO:0000313" key="13">
    <source>
        <dbReference type="EMBL" id="RMV97678.1"/>
    </source>
</evidence>
<evidence type="ECO:0000256" key="5">
    <source>
        <dbReference type="ARBA" id="ARBA00022481"/>
    </source>
</evidence>
<keyword evidence="5" id="KW-0488">Methylation</keyword>
<dbReference type="Pfam" id="PF07963">
    <property type="entry name" value="N_methyl"/>
    <property type="match status" value="1"/>
</dbReference>
<dbReference type="NCBIfam" id="TIGR01710">
    <property type="entry name" value="typeII_sec_gspG"/>
    <property type="match status" value="1"/>
</dbReference>
<evidence type="ECO:0000256" key="7">
    <source>
        <dbReference type="ARBA" id="ARBA00022692"/>
    </source>
</evidence>
<evidence type="ECO:0000256" key="9">
    <source>
        <dbReference type="ARBA" id="ARBA00023136"/>
    </source>
</evidence>
<evidence type="ECO:0000313" key="12">
    <source>
        <dbReference type="EMBL" id="RML84735.1"/>
    </source>
</evidence>
<dbReference type="InterPro" id="IPR010054">
    <property type="entry name" value="Type2_sec_GspG"/>
</dbReference>
<dbReference type="InterPro" id="IPR000983">
    <property type="entry name" value="Bac_GSPG_pilin"/>
</dbReference>
<proteinExistence type="inferred from homology"/>
<dbReference type="Proteomes" id="UP000271531">
    <property type="component" value="Unassembled WGS sequence"/>
</dbReference>
<dbReference type="Pfam" id="PF08334">
    <property type="entry name" value="T2SSG"/>
    <property type="match status" value="1"/>
</dbReference>
<dbReference type="GO" id="GO:0005886">
    <property type="term" value="C:plasma membrane"/>
    <property type="evidence" value="ECO:0007669"/>
    <property type="project" value="UniProtKB-SubCell"/>
</dbReference>
<dbReference type="NCBIfam" id="TIGR02532">
    <property type="entry name" value="IV_pilin_GFxxxE"/>
    <property type="match status" value="1"/>
</dbReference>
<dbReference type="Proteomes" id="UP000280350">
    <property type="component" value="Unassembled WGS sequence"/>
</dbReference>
<dbReference type="GO" id="GO:0015628">
    <property type="term" value="P:protein secretion by the type II secretion system"/>
    <property type="evidence" value="ECO:0007669"/>
    <property type="project" value="InterPro"/>
</dbReference>
<evidence type="ECO:0000256" key="10">
    <source>
        <dbReference type="SAM" id="Phobius"/>
    </source>
</evidence>
<evidence type="ECO:0000259" key="11">
    <source>
        <dbReference type="Pfam" id="PF08334"/>
    </source>
</evidence>
<dbReference type="InterPro" id="IPR013545">
    <property type="entry name" value="T2SS_protein-GspG_C"/>
</dbReference>
<comment type="similarity">
    <text evidence="2">Belongs to the GSP G family.</text>
</comment>
<dbReference type="EMBL" id="RBNX01000006">
    <property type="protein sequence ID" value="RML84735.1"/>
    <property type="molecule type" value="Genomic_DNA"/>
</dbReference>
<name>A0A3M2Z9W7_PSEAJ</name>
<dbReference type="PANTHER" id="PTHR30093:SF44">
    <property type="entry name" value="TYPE II SECRETION SYSTEM CORE PROTEIN G"/>
    <property type="match status" value="1"/>
</dbReference>
<dbReference type="SUPFAM" id="SSF54523">
    <property type="entry name" value="Pili subunits"/>
    <property type="match status" value="1"/>
</dbReference>
<keyword evidence="8 10" id="KW-1133">Transmembrane helix</keyword>
<keyword evidence="9 10" id="KW-0472">Membrane</keyword>
<dbReference type="InterPro" id="IPR045584">
    <property type="entry name" value="Pilin-like"/>
</dbReference>
<keyword evidence="6" id="KW-0997">Cell inner membrane</keyword>
<reference evidence="14 15" key="1">
    <citation type="submission" date="2018-08" db="EMBL/GenBank/DDBJ databases">
        <title>Recombination of ecologically and evolutionarily significant loci maintains genetic cohesion in the Pseudomonas syringae species complex.</title>
        <authorList>
            <person name="Dillon M."/>
            <person name="Thakur S."/>
            <person name="Almeida R.N.D."/>
            <person name="Weir B.S."/>
            <person name="Guttman D.S."/>
        </authorList>
    </citation>
    <scope>NUCLEOTIDE SEQUENCE [LARGE SCALE GENOMIC DNA]</scope>
    <source>
        <strain evidence="12 15">ICMP 2851</strain>
        <strain evidence="13 14">ICMP 4525</strain>
    </source>
</reference>
<comment type="caution">
    <text evidence="13">The sequence shown here is derived from an EMBL/GenBank/DDBJ whole genome shotgun (WGS) entry which is preliminary data.</text>
</comment>
<feature type="domain" description="Type II secretion system protein GspG C-terminal" evidence="11">
    <location>
        <begin position="66"/>
        <end position="172"/>
    </location>
</feature>